<proteinExistence type="predicted"/>
<protein>
    <submittedName>
        <fullName evidence="1">Uncharacterized protein</fullName>
    </submittedName>
</protein>
<keyword evidence="2" id="KW-1185">Reference proteome</keyword>
<accession>A0ACC2JBA9</accession>
<comment type="caution">
    <text evidence="1">The sequence shown here is derived from an EMBL/GenBank/DDBJ whole genome shotgun (WGS) entry which is preliminary data.</text>
</comment>
<evidence type="ECO:0000313" key="1">
    <source>
        <dbReference type="EMBL" id="KAJ8124667.1"/>
    </source>
</evidence>
<sequence>MRGGRRAGRVSVKPHPRGVASWPLVRRDQAAAVADSKALHTFAAFACPSERATTRRKESHGEYQCEQSAGHAAR</sequence>
<reference evidence="1" key="1">
    <citation type="submission" date="2022-12" db="EMBL/GenBank/DDBJ databases">
        <title>Genome Sequence of Lasiodiplodia mahajangana.</title>
        <authorList>
            <person name="Buettner E."/>
        </authorList>
    </citation>
    <scope>NUCLEOTIDE SEQUENCE</scope>
    <source>
        <strain evidence="1">VT137</strain>
    </source>
</reference>
<evidence type="ECO:0000313" key="2">
    <source>
        <dbReference type="Proteomes" id="UP001153332"/>
    </source>
</evidence>
<dbReference type="Proteomes" id="UP001153332">
    <property type="component" value="Unassembled WGS sequence"/>
</dbReference>
<organism evidence="1 2">
    <name type="scientific">Lasiodiplodia mahajangana</name>
    <dbReference type="NCBI Taxonomy" id="1108764"/>
    <lineage>
        <taxon>Eukaryota</taxon>
        <taxon>Fungi</taxon>
        <taxon>Dikarya</taxon>
        <taxon>Ascomycota</taxon>
        <taxon>Pezizomycotina</taxon>
        <taxon>Dothideomycetes</taxon>
        <taxon>Dothideomycetes incertae sedis</taxon>
        <taxon>Botryosphaeriales</taxon>
        <taxon>Botryosphaeriaceae</taxon>
        <taxon>Lasiodiplodia</taxon>
    </lineage>
</organism>
<dbReference type="EMBL" id="JAPUUL010002857">
    <property type="protein sequence ID" value="KAJ8124667.1"/>
    <property type="molecule type" value="Genomic_DNA"/>
</dbReference>
<gene>
    <name evidence="1" type="ORF">O1611_g8975</name>
</gene>
<name>A0ACC2JBA9_9PEZI</name>